<sequence>MSSVSSHSSPSETGGQTLTGRELLARVLARMDSQLPWFQVLPAARRAAIEEITRSLVEAFVSYCSHPDPSAVPRVFGEAPAELVRSISLEQTLQLIRVSVAAVEDSLVGPEAAAYREASLDFSRQLAFEAAEIYAVSRASPGLWDPRLEQLAIDSVLSGRGVADLADRLGAVGWRGGGASVVVVGAVGDTVDEDRLRRAVWAAGADALAGVRNERFILVLSLPVVAAGGHEANEAQSEDTDAIGRVQQIARDIVAATLSETTVLGDVVGSMADAATSARAAVSGARVVHTWLQVPTIVGADQLLPERVLNGDSDARTALLQRVLVPLQDGASDWLETIAIYLDSGRSIEGCARALDVHANTIRYRLARVSEVLGFDVTAPRNAFTVQCALRLAS</sequence>
<keyword evidence="5" id="KW-1185">Reference proteome</keyword>
<dbReference type="InterPro" id="IPR041522">
    <property type="entry name" value="CdaR_GGDEF"/>
</dbReference>
<comment type="caution">
    <text evidence="4">The sequence shown here is derived from an EMBL/GenBank/DDBJ whole genome shotgun (WGS) entry which is preliminary data.</text>
</comment>
<dbReference type="RefSeq" id="WP_108962859.1">
    <property type="nucleotide sequence ID" value="NZ_QEFB01000007.1"/>
</dbReference>
<dbReference type="Proteomes" id="UP000244962">
    <property type="component" value="Unassembled WGS sequence"/>
</dbReference>
<dbReference type="InterPro" id="IPR042070">
    <property type="entry name" value="PucR_C-HTH_sf"/>
</dbReference>
<dbReference type="EMBL" id="QEFB01000007">
    <property type="protein sequence ID" value="PWC06998.1"/>
    <property type="molecule type" value="Genomic_DNA"/>
</dbReference>
<proteinExistence type="inferred from homology"/>
<dbReference type="AlphaFoldDB" id="A0A2U1TDM9"/>
<reference evidence="5" key="1">
    <citation type="submission" date="2018-04" db="EMBL/GenBank/DDBJ databases">
        <authorList>
            <person name="Liu S."/>
            <person name="Wang Z."/>
            <person name="Li J."/>
        </authorList>
    </citation>
    <scope>NUCLEOTIDE SEQUENCE [LARGE SCALE GENOMIC DNA]</scope>
    <source>
        <strain evidence="5">622</strain>
    </source>
</reference>
<feature type="domain" description="PucR C-terminal helix-turn-helix" evidence="2">
    <location>
        <begin position="335"/>
        <end position="392"/>
    </location>
</feature>
<dbReference type="InterPro" id="IPR025736">
    <property type="entry name" value="PucR_C-HTH_dom"/>
</dbReference>
<dbReference type="InterPro" id="IPR051448">
    <property type="entry name" value="CdaR-like_regulators"/>
</dbReference>
<evidence type="ECO:0000259" key="2">
    <source>
        <dbReference type="Pfam" id="PF13556"/>
    </source>
</evidence>
<dbReference type="Pfam" id="PF17853">
    <property type="entry name" value="GGDEF_2"/>
    <property type="match status" value="1"/>
</dbReference>
<accession>A0A2U1TDM9</accession>
<protein>
    <submittedName>
        <fullName evidence="4">PucR family transcriptional regulator</fullName>
    </submittedName>
</protein>
<evidence type="ECO:0000256" key="1">
    <source>
        <dbReference type="ARBA" id="ARBA00006754"/>
    </source>
</evidence>
<comment type="similarity">
    <text evidence="1">Belongs to the CdaR family.</text>
</comment>
<feature type="domain" description="CdaR GGDEF-like" evidence="3">
    <location>
        <begin position="162"/>
        <end position="287"/>
    </location>
</feature>
<evidence type="ECO:0000259" key="3">
    <source>
        <dbReference type="Pfam" id="PF17853"/>
    </source>
</evidence>
<organism evidence="4 5">
    <name type="scientific">Mycetocola zhujimingii</name>
    <dbReference type="NCBI Taxonomy" id="2079792"/>
    <lineage>
        <taxon>Bacteria</taxon>
        <taxon>Bacillati</taxon>
        <taxon>Actinomycetota</taxon>
        <taxon>Actinomycetes</taxon>
        <taxon>Micrococcales</taxon>
        <taxon>Microbacteriaceae</taxon>
        <taxon>Mycetocola</taxon>
    </lineage>
</organism>
<name>A0A2U1TDM9_9MICO</name>
<evidence type="ECO:0000313" key="5">
    <source>
        <dbReference type="Proteomes" id="UP000244962"/>
    </source>
</evidence>
<dbReference type="Gene3D" id="1.10.10.2840">
    <property type="entry name" value="PucR C-terminal helix-turn-helix domain"/>
    <property type="match status" value="1"/>
</dbReference>
<evidence type="ECO:0000313" key="4">
    <source>
        <dbReference type="EMBL" id="PWC06998.1"/>
    </source>
</evidence>
<gene>
    <name evidence="4" type="ORF">DF223_08480</name>
</gene>
<dbReference type="Pfam" id="PF13556">
    <property type="entry name" value="HTH_30"/>
    <property type="match status" value="1"/>
</dbReference>
<dbReference type="PANTHER" id="PTHR33744">
    <property type="entry name" value="CARBOHYDRATE DIACID REGULATOR"/>
    <property type="match status" value="1"/>
</dbReference>
<dbReference type="PANTHER" id="PTHR33744:SF7">
    <property type="entry name" value="PUCR FAMILY TRANSCRIPTIONAL REGULATOR"/>
    <property type="match status" value="1"/>
</dbReference>